<evidence type="ECO:0000313" key="1">
    <source>
        <dbReference type="EMBL" id="OUR93649.1"/>
    </source>
</evidence>
<dbReference type="InterPro" id="IPR052949">
    <property type="entry name" value="PA_immunity-related"/>
</dbReference>
<sequence length="175" mass="20069">MKTLTQFFNPFLNESQADAQYEVIENMTLDAKNFNGLSISGSLFSLTTFKNVTFEFCVFYGSKMENCKFVNCKFSNCEFKFTSISHCNFTGTEFENCNWDFSPIRKSEFNFSRLDAVTMHYASKEENTFSSCMSNNDLTWDQALAAEEAEAQVVKLHTETFTDLLENFLFGKQAA</sequence>
<evidence type="ECO:0008006" key="3">
    <source>
        <dbReference type="Google" id="ProtNLM"/>
    </source>
</evidence>
<dbReference type="InterPro" id="IPR001646">
    <property type="entry name" value="5peptide_repeat"/>
</dbReference>
<dbReference type="Gene3D" id="2.160.20.80">
    <property type="entry name" value="E3 ubiquitin-protein ligase SopA"/>
    <property type="match status" value="1"/>
</dbReference>
<comment type="caution">
    <text evidence="1">The sequence shown here is derived from an EMBL/GenBank/DDBJ whole genome shotgun (WGS) entry which is preliminary data.</text>
</comment>
<accession>A0A1Y5F6G6</accession>
<name>A0A1Y5F6G6_9BACT</name>
<protein>
    <recommendedName>
        <fullName evidence="3">Pentapeptide repeat-containing protein</fullName>
    </recommendedName>
</protein>
<dbReference type="Proteomes" id="UP000196531">
    <property type="component" value="Unassembled WGS sequence"/>
</dbReference>
<dbReference type="PANTHER" id="PTHR42999:SF1">
    <property type="entry name" value="PENTAPEPTIDE REPEAT-CONTAINING PROTEIN"/>
    <property type="match status" value="1"/>
</dbReference>
<proteinExistence type="predicted"/>
<dbReference type="EMBL" id="MAAO01000015">
    <property type="protein sequence ID" value="OUR93649.1"/>
    <property type="molecule type" value="Genomic_DNA"/>
</dbReference>
<organism evidence="1 2">
    <name type="scientific">Halobacteriovorax marinus</name>
    <dbReference type="NCBI Taxonomy" id="97084"/>
    <lineage>
        <taxon>Bacteria</taxon>
        <taxon>Pseudomonadati</taxon>
        <taxon>Bdellovibrionota</taxon>
        <taxon>Bacteriovoracia</taxon>
        <taxon>Bacteriovoracales</taxon>
        <taxon>Halobacteriovoraceae</taxon>
        <taxon>Halobacteriovorax</taxon>
    </lineage>
</organism>
<dbReference type="SUPFAM" id="SSF141571">
    <property type="entry name" value="Pentapeptide repeat-like"/>
    <property type="match status" value="1"/>
</dbReference>
<dbReference type="AlphaFoldDB" id="A0A1Y5F6G6"/>
<dbReference type="PANTHER" id="PTHR42999">
    <property type="entry name" value="ANTIBIOTIC RESISTANCE PROTEIN MCBG"/>
    <property type="match status" value="1"/>
</dbReference>
<dbReference type="Pfam" id="PF00805">
    <property type="entry name" value="Pentapeptide"/>
    <property type="match status" value="1"/>
</dbReference>
<reference evidence="2" key="1">
    <citation type="journal article" date="2017" name="Proc. Natl. Acad. Sci. U.S.A.">
        <title>Simulation of Deepwater Horizon oil plume reveals substrate specialization within a complex community of hydrocarbon-degraders.</title>
        <authorList>
            <person name="Hu P."/>
            <person name="Dubinsky E.A."/>
            <person name="Probst A.J."/>
            <person name="Wang J."/>
            <person name="Sieber C.M.K."/>
            <person name="Tom L.M."/>
            <person name="Gardinali P."/>
            <person name="Banfield J.F."/>
            <person name="Atlas R.M."/>
            <person name="Andersen G.L."/>
        </authorList>
    </citation>
    <scope>NUCLEOTIDE SEQUENCE [LARGE SCALE GENOMIC DNA]</scope>
</reference>
<evidence type="ECO:0000313" key="2">
    <source>
        <dbReference type="Proteomes" id="UP000196531"/>
    </source>
</evidence>
<gene>
    <name evidence="1" type="ORF">A9Q84_19470</name>
</gene>